<dbReference type="InterPro" id="IPR002177">
    <property type="entry name" value="DPS_DNA-bd"/>
</dbReference>
<dbReference type="PRINTS" id="PR01346">
    <property type="entry name" value="HELNAPAPROT"/>
</dbReference>
<feature type="domain" description="Ferritin/DPS" evidence="3">
    <location>
        <begin position="47"/>
        <end position="183"/>
    </location>
</feature>
<dbReference type="InterPro" id="IPR023188">
    <property type="entry name" value="DPS_DNA-bd_CS"/>
</dbReference>
<evidence type="ECO:0000256" key="1">
    <source>
        <dbReference type="ARBA" id="ARBA00009497"/>
    </source>
</evidence>
<dbReference type="GO" id="GO:0008199">
    <property type="term" value="F:ferric iron binding"/>
    <property type="evidence" value="ECO:0007669"/>
    <property type="project" value="InterPro"/>
</dbReference>
<dbReference type="SUPFAM" id="SSF47240">
    <property type="entry name" value="Ferritin-like"/>
    <property type="match status" value="1"/>
</dbReference>
<accession>A0A1M7AP61</accession>
<dbReference type="GO" id="GO:0003677">
    <property type="term" value="F:DNA binding"/>
    <property type="evidence" value="ECO:0007669"/>
    <property type="project" value="UniProtKB-KW"/>
</dbReference>
<evidence type="ECO:0000256" key="2">
    <source>
        <dbReference type="RuleBase" id="RU003875"/>
    </source>
</evidence>
<dbReference type="Proteomes" id="UP000184420">
    <property type="component" value="Unassembled WGS sequence"/>
</dbReference>
<dbReference type="Pfam" id="PF00210">
    <property type="entry name" value="Ferritin"/>
    <property type="match status" value="1"/>
</dbReference>
<dbReference type="STRING" id="1419482.SAMN05444266_103361"/>
<dbReference type="PROSITE" id="PS00818">
    <property type="entry name" value="DPS_1"/>
    <property type="match status" value="1"/>
</dbReference>
<dbReference type="AlphaFoldDB" id="A0A1M7AP61"/>
<reference evidence="4 5" key="1">
    <citation type="submission" date="2016-11" db="EMBL/GenBank/DDBJ databases">
        <authorList>
            <person name="Jaros S."/>
            <person name="Januszkiewicz K."/>
            <person name="Wedrychowicz H."/>
        </authorList>
    </citation>
    <scope>NUCLEOTIDE SEQUENCE [LARGE SCALE GENOMIC DNA]</scope>
    <source>
        <strain evidence="4 5">DSM 27406</strain>
    </source>
</reference>
<name>A0A1M7AP61_9BACT</name>
<dbReference type="PANTHER" id="PTHR42932">
    <property type="entry name" value="GENERAL STRESS PROTEIN 20U"/>
    <property type="match status" value="1"/>
</dbReference>
<dbReference type="PANTHER" id="PTHR42932:SF1">
    <property type="entry name" value="GENERAL STRESS PROTEIN 20U"/>
    <property type="match status" value="1"/>
</dbReference>
<protein>
    <submittedName>
        <fullName evidence="4">Starvation-inducible DNA-binding protein</fullName>
    </submittedName>
</protein>
<dbReference type="Gene3D" id="1.20.1260.10">
    <property type="match status" value="1"/>
</dbReference>
<sequence length="184" mass="21377">MYIRILYLSIEQVTIIDEFYIIGNGKIFNMKANIGLSDVNSQAVGLLLNGLLADEQVLYHKVRNYHWNVTGTNMIELHKFYEEQYNELADVIDDTAERIRKVGHFAMGRMEDYLKLASLLEGESTSERVQQWTNLLNDHETLVREIKQKISTTEGYNDPGTVDFLTSVLKVHEKWAWMIRAYLS</sequence>
<evidence type="ECO:0000259" key="3">
    <source>
        <dbReference type="Pfam" id="PF00210"/>
    </source>
</evidence>
<evidence type="ECO:0000313" key="4">
    <source>
        <dbReference type="EMBL" id="SHL44532.1"/>
    </source>
</evidence>
<dbReference type="GO" id="GO:0016722">
    <property type="term" value="F:oxidoreductase activity, acting on metal ions"/>
    <property type="evidence" value="ECO:0007669"/>
    <property type="project" value="InterPro"/>
</dbReference>
<gene>
    <name evidence="4" type="ORF">SAMN05444266_103361</name>
</gene>
<keyword evidence="4" id="KW-0238">DNA-binding</keyword>
<proteinExistence type="inferred from homology"/>
<comment type="similarity">
    <text evidence="1 2">Belongs to the Dps family.</text>
</comment>
<dbReference type="InterPro" id="IPR008331">
    <property type="entry name" value="Ferritin_DPS_dom"/>
</dbReference>
<organism evidence="4 5">
    <name type="scientific">Chitinophaga jiangningensis</name>
    <dbReference type="NCBI Taxonomy" id="1419482"/>
    <lineage>
        <taxon>Bacteria</taxon>
        <taxon>Pseudomonadati</taxon>
        <taxon>Bacteroidota</taxon>
        <taxon>Chitinophagia</taxon>
        <taxon>Chitinophagales</taxon>
        <taxon>Chitinophagaceae</taxon>
        <taxon>Chitinophaga</taxon>
    </lineage>
</organism>
<dbReference type="PIRSF" id="PIRSF005900">
    <property type="entry name" value="Dps"/>
    <property type="match status" value="1"/>
</dbReference>
<dbReference type="CDD" id="cd01043">
    <property type="entry name" value="DPS"/>
    <property type="match status" value="1"/>
</dbReference>
<dbReference type="InterPro" id="IPR012347">
    <property type="entry name" value="Ferritin-like"/>
</dbReference>
<dbReference type="EMBL" id="FRBL01000003">
    <property type="protein sequence ID" value="SHL44532.1"/>
    <property type="molecule type" value="Genomic_DNA"/>
</dbReference>
<dbReference type="InterPro" id="IPR009078">
    <property type="entry name" value="Ferritin-like_SF"/>
</dbReference>
<keyword evidence="5" id="KW-1185">Reference proteome</keyword>
<evidence type="ECO:0000313" key="5">
    <source>
        <dbReference type="Proteomes" id="UP000184420"/>
    </source>
</evidence>